<evidence type="ECO:0000256" key="1">
    <source>
        <dbReference type="SAM" id="SignalP"/>
    </source>
</evidence>
<keyword evidence="1" id="KW-0732">Signal</keyword>
<evidence type="ECO:0000313" key="2">
    <source>
        <dbReference type="EMBL" id="GFH19393.1"/>
    </source>
</evidence>
<feature type="chain" id="PRO_5025425833" evidence="1">
    <location>
        <begin position="22"/>
        <end position="181"/>
    </location>
</feature>
<organism evidence="2 3">
    <name type="scientific">Haematococcus lacustris</name>
    <name type="common">Green alga</name>
    <name type="synonym">Haematococcus pluvialis</name>
    <dbReference type="NCBI Taxonomy" id="44745"/>
    <lineage>
        <taxon>Eukaryota</taxon>
        <taxon>Viridiplantae</taxon>
        <taxon>Chlorophyta</taxon>
        <taxon>core chlorophytes</taxon>
        <taxon>Chlorophyceae</taxon>
        <taxon>CS clade</taxon>
        <taxon>Chlamydomonadales</taxon>
        <taxon>Haematococcaceae</taxon>
        <taxon>Haematococcus</taxon>
    </lineage>
</organism>
<dbReference type="AlphaFoldDB" id="A0A699Z9U0"/>
<feature type="non-terminal residue" evidence="2">
    <location>
        <position position="181"/>
    </location>
</feature>
<comment type="caution">
    <text evidence="2">The sequence shown here is derived from an EMBL/GenBank/DDBJ whole genome shotgun (WGS) entry which is preliminary data.</text>
</comment>
<gene>
    <name evidence="2" type="ORF">HaLaN_16334</name>
</gene>
<accession>A0A699Z9U0</accession>
<proteinExistence type="predicted"/>
<dbReference type="Proteomes" id="UP000485058">
    <property type="component" value="Unassembled WGS sequence"/>
</dbReference>
<dbReference type="EMBL" id="BLLF01001455">
    <property type="protein sequence ID" value="GFH19393.1"/>
    <property type="molecule type" value="Genomic_DNA"/>
</dbReference>
<feature type="signal peptide" evidence="1">
    <location>
        <begin position="1"/>
        <end position="21"/>
    </location>
</feature>
<name>A0A699Z9U0_HAELA</name>
<protein>
    <submittedName>
        <fullName evidence="2">Uncharacterized protein</fullName>
    </submittedName>
</protein>
<evidence type="ECO:0000313" key="3">
    <source>
        <dbReference type="Proteomes" id="UP000485058"/>
    </source>
</evidence>
<sequence>MVNRSGTLLVLKMVWQSNVEALVNEERARTNVSMAYLTAPGMCYSALKALNYTTLLNTSLPTEQLMPGLDYFMADITSVLRTYFTDESLSVGVSDYCAGNRTESTFYNFTTPVNGTWATLHVVVTVSSPSPQGLTVLPTTMQLRNLQRNCRGALITAGNEFFRLYQMPIQRCLVEPLLQPP</sequence>
<reference evidence="2 3" key="1">
    <citation type="submission" date="2020-02" db="EMBL/GenBank/DDBJ databases">
        <title>Draft genome sequence of Haematococcus lacustris strain NIES-144.</title>
        <authorList>
            <person name="Morimoto D."/>
            <person name="Nakagawa S."/>
            <person name="Yoshida T."/>
            <person name="Sawayama S."/>
        </authorList>
    </citation>
    <scope>NUCLEOTIDE SEQUENCE [LARGE SCALE GENOMIC DNA]</scope>
    <source>
        <strain evidence="2 3">NIES-144</strain>
    </source>
</reference>
<keyword evidence="3" id="KW-1185">Reference proteome</keyword>